<dbReference type="eggNOG" id="ENOG502S2CI">
    <property type="taxonomic scope" value="Eukaryota"/>
</dbReference>
<name>M2LZW4_BAUPA</name>
<dbReference type="STRING" id="717646.M2LZW4"/>
<evidence type="ECO:0000313" key="3">
    <source>
        <dbReference type="Proteomes" id="UP000011761"/>
    </source>
</evidence>
<dbReference type="Gene3D" id="3.40.50.1000">
    <property type="entry name" value="HAD superfamily/HAD-like"/>
    <property type="match status" value="1"/>
</dbReference>
<dbReference type="AlphaFoldDB" id="M2LZW4"/>
<dbReference type="KEGG" id="bcom:BAUCODRAFT_119809"/>
<evidence type="ECO:0000256" key="1">
    <source>
        <dbReference type="ARBA" id="ARBA00022801"/>
    </source>
</evidence>
<dbReference type="RefSeq" id="XP_007672763.1">
    <property type="nucleotide sequence ID" value="XM_007674573.1"/>
</dbReference>
<proteinExistence type="predicted"/>
<dbReference type="EMBL" id="KB445551">
    <property type="protein sequence ID" value="EMD00263.1"/>
    <property type="molecule type" value="Genomic_DNA"/>
</dbReference>
<dbReference type="GeneID" id="19107447"/>
<dbReference type="InterPro" id="IPR051540">
    <property type="entry name" value="S-2-haloacid_dehalogenase"/>
</dbReference>
<organism evidence="2 3">
    <name type="scientific">Baudoinia panamericana (strain UAMH 10762)</name>
    <name type="common">Angels' share fungus</name>
    <name type="synonym">Baudoinia compniacensis (strain UAMH 10762)</name>
    <dbReference type="NCBI Taxonomy" id="717646"/>
    <lineage>
        <taxon>Eukaryota</taxon>
        <taxon>Fungi</taxon>
        <taxon>Dikarya</taxon>
        <taxon>Ascomycota</taxon>
        <taxon>Pezizomycotina</taxon>
        <taxon>Dothideomycetes</taxon>
        <taxon>Dothideomycetidae</taxon>
        <taxon>Mycosphaerellales</taxon>
        <taxon>Teratosphaeriaceae</taxon>
        <taxon>Baudoinia</taxon>
    </lineage>
</organism>
<evidence type="ECO:0008006" key="4">
    <source>
        <dbReference type="Google" id="ProtNLM"/>
    </source>
</evidence>
<keyword evidence="3" id="KW-1185">Reference proteome</keyword>
<dbReference type="InterPro" id="IPR036412">
    <property type="entry name" value="HAD-like_sf"/>
</dbReference>
<dbReference type="SUPFAM" id="SSF56784">
    <property type="entry name" value="HAD-like"/>
    <property type="match status" value="1"/>
</dbReference>
<keyword evidence="1" id="KW-0378">Hydrolase</keyword>
<dbReference type="Proteomes" id="UP000011761">
    <property type="component" value="Unassembled WGS sequence"/>
</dbReference>
<protein>
    <recommendedName>
        <fullName evidence="4">Haloacid dehalogenase</fullName>
    </recommendedName>
</protein>
<dbReference type="GO" id="GO:0016791">
    <property type="term" value="F:phosphatase activity"/>
    <property type="evidence" value="ECO:0007669"/>
    <property type="project" value="UniProtKB-ARBA"/>
</dbReference>
<dbReference type="InterPro" id="IPR023214">
    <property type="entry name" value="HAD_sf"/>
</dbReference>
<dbReference type="PANTHER" id="PTHR43316">
    <property type="entry name" value="HYDROLASE, HALOACID DELAHOGENASE-RELATED"/>
    <property type="match status" value="1"/>
</dbReference>
<dbReference type="InterPro" id="IPR006439">
    <property type="entry name" value="HAD-SF_hydro_IA"/>
</dbReference>
<reference evidence="2 3" key="1">
    <citation type="journal article" date="2012" name="PLoS Pathog.">
        <title>Diverse lifestyles and strategies of plant pathogenesis encoded in the genomes of eighteen Dothideomycetes fungi.</title>
        <authorList>
            <person name="Ohm R.A."/>
            <person name="Feau N."/>
            <person name="Henrissat B."/>
            <person name="Schoch C.L."/>
            <person name="Horwitz B.A."/>
            <person name="Barry K.W."/>
            <person name="Condon B.J."/>
            <person name="Copeland A.C."/>
            <person name="Dhillon B."/>
            <person name="Glaser F."/>
            <person name="Hesse C.N."/>
            <person name="Kosti I."/>
            <person name="LaButti K."/>
            <person name="Lindquist E.A."/>
            <person name="Lucas S."/>
            <person name="Salamov A.A."/>
            <person name="Bradshaw R.E."/>
            <person name="Ciuffetti L."/>
            <person name="Hamelin R.C."/>
            <person name="Kema G.H.J."/>
            <person name="Lawrence C."/>
            <person name="Scott J.A."/>
            <person name="Spatafora J.W."/>
            <person name="Turgeon B.G."/>
            <person name="de Wit P.J.G.M."/>
            <person name="Zhong S."/>
            <person name="Goodwin S.B."/>
            <person name="Grigoriev I.V."/>
        </authorList>
    </citation>
    <scope>NUCLEOTIDE SEQUENCE [LARGE SCALE GENOMIC DNA]</scope>
    <source>
        <strain evidence="2 3">UAMH 10762</strain>
    </source>
</reference>
<sequence>MGQYEDFSTLTRRSLKHALSESSCYLSGGQTDELMQAYDSLSCFPDVEQTLESLKTAPDLRAVVFSNGTHEMVSSSVQNSPDLSPHADVFDDIIVVEEVRKFKPAPEVYSRLARKVGKDPQSEEQMKEIWLVSGNPFDVVGARAVGMNAVWVDRAGTGWQDSLVEGEKGRPTEVVKSLDQVVATVMSSQSDKLTEQWREMHRERNT</sequence>
<gene>
    <name evidence="2" type="ORF">BAUCODRAFT_119809</name>
</gene>
<evidence type="ECO:0000313" key="2">
    <source>
        <dbReference type="EMBL" id="EMD00263.1"/>
    </source>
</evidence>
<dbReference type="OMA" id="TTFWINR"/>
<accession>M2LZW4</accession>
<dbReference type="Pfam" id="PF00702">
    <property type="entry name" value="Hydrolase"/>
    <property type="match status" value="1"/>
</dbReference>
<dbReference type="NCBIfam" id="TIGR01493">
    <property type="entry name" value="HAD-SF-IA-v2"/>
    <property type="match status" value="1"/>
</dbReference>
<dbReference type="Gene3D" id="1.10.150.240">
    <property type="entry name" value="Putative phosphatase, domain 2"/>
    <property type="match status" value="1"/>
</dbReference>
<dbReference type="InterPro" id="IPR023198">
    <property type="entry name" value="PGP-like_dom2"/>
</dbReference>
<dbReference type="HOGENOM" id="CLU_045011_3_1_1"/>
<dbReference type="OrthoDB" id="3256520at2759"/>
<dbReference type="PANTHER" id="PTHR43316:SF3">
    <property type="entry name" value="HALOACID DEHALOGENASE, TYPE II (AFU_ORTHOLOGUE AFUA_2G07750)-RELATED"/>
    <property type="match status" value="1"/>
</dbReference>